<comment type="caution">
    <text evidence="2">The sequence shown here is derived from an EMBL/GenBank/DDBJ whole genome shotgun (WGS) entry which is preliminary data.</text>
</comment>
<sequence length="114" mass="12901">MKVIVKVVLILTFFTSSHLFAQQKMDKSPVAMAYVCWHLANGSGLDNDSDLFAKMISVLRNMPSFESEQHYELMGYAAQQVLELTSIERASMYSYGCLEPLKNIKQAEKQGMLD</sequence>
<reference evidence="2 3" key="1">
    <citation type="submission" date="2019-09" db="EMBL/GenBank/DDBJ databases">
        <title>Draft genome sequencing and comparative genomics of hatchery-associated Vibrios.</title>
        <authorList>
            <person name="Kehlet-Delgado H."/>
            <person name="Mueller R.S."/>
        </authorList>
    </citation>
    <scope>NUCLEOTIDE SEQUENCE [LARGE SCALE GENOMIC DNA]</scope>
    <source>
        <strain evidence="2 3">99-70-13A3</strain>
    </source>
</reference>
<dbReference type="RefSeq" id="WP_136989362.1">
    <property type="nucleotide sequence ID" value="NZ_CAWPOP010000001.1"/>
</dbReference>
<dbReference type="EMBL" id="VTXL01000001">
    <property type="protein sequence ID" value="NOJ11279.1"/>
    <property type="molecule type" value="Genomic_DNA"/>
</dbReference>
<keyword evidence="1" id="KW-0732">Signal</keyword>
<organism evidence="2 3">
    <name type="scientific">Vibrio splendidus</name>
    <dbReference type="NCBI Taxonomy" id="29497"/>
    <lineage>
        <taxon>Bacteria</taxon>
        <taxon>Pseudomonadati</taxon>
        <taxon>Pseudomonadota</taxon>
        <taxon>Gammaproteobacteria</taxon>
        <taxon>Vibrionales</taxon>
        <taxon>Vibrionaceae</taxon>
        <taxon>Vibrio</taxon>
    </lineage>
</organism>
<feature type="chain" id="PRO_5031387138" evidence="1">
    <location>
        <begin position="22"/>
        <end position="114"/>
    </location>
</feature>
<evidence type="ECO:0000313" key="2">
    <source>
        <dbReference type="EMBL" id="NOJ11279.1"/>
    </source>
</evidence>
<evidence type="ECO:0000256" key="1">
    <source>
        <dbReference type="SAM" id="SignalP"/>
    </source>
</evidence>
<name>A0A7Y4D2B2_VIBSP</name>
<feature type="signal peptide" evidence="1">
    <location>
        <begin position="1"/>
        <end position="21"/>
    </location>
</feature>
<protein>
    <submittedName>
        <fullName evidence="2">Uncharacterized protein</fullName>
    </submittedName>
</protein>
<dbReference type="AlphaFoldDB" id="A0A7Y4D2B2"/>
<accession>A0A7Y4D2B2</accession>
<evidence type="ECO:0000313" key="3">
    <source>
        <dbReference type="Proteomes" id="UP000519158"/>
    </source>
</evidence>
<gene>
    <name evidence="2" type="ORF">F0234_00675</name>
</gene>
<proteinExistence type="predicted"/>
<dbReference type="Proteomes" id="UP000519158">
    <property type="component" value="Unassembled WGS sequence"/>
</dbReference>